<dbReference type="Proteomes" id="UP000662200">
    <property type="component" value="Unassembled WGS sequence"/>
</dbReference>
<dbReference type="AlphaFoldDB" id="A0A8J3FIW3"/>
<reference evidence="2" key="1">
    <citation type="journal article" date="2014" name="Int. J. Syst. Evol. Microbiol.">
        <title>Complete genome sequence of Corynebacterium casei LMG S-19264T (=DSM 44701T), isolated from a smear-ripened cheese.</title>
        <authorList>
            <consortium name="US DOE Joint Genome Institute (JGI-PGF)"/>
            <person name="Walter F."/>
            <person name="Albersmeier A."/>
            <person name="Kalinowski J."/>
            <person name="Ruckert C."/>
        </authorList>
    </citation>
    <scope>NUCLEOTIDE SEQUENCE</scope>
    <source>
        <strain evidence="2">JCM 3091</strain>
    </source>
</reference>
<feature type="region of interest" description="Disordered" evidence="1">
    <location>
        <begin position="88"/>
        <end position="113"/>
    </location>
</feature>
<comment type="caution">
    <text evidence="2">The sequence shown here is derived from an EMBL/GenBank/DDBJ whole genome shotgun (WGS) entry which is preliminary data.</text>
</comment>
<organism evidence="2 3">
    <name type="scientific">Pilimelia terevasa</name>
    <dbReference type="NCBI Taxonomy" id="53372"/>
    <lineage>
        <taxon>Bacteria</taxon>
        <taxon>Bacillati</taxon>
        <taxon>Actinomycetota</taxon>
        <taxon>Actinomycetes</taxon>
        <taxon>Micromonosporales</taxon>
        <taxon>Micromonosporaceae</taxon>
        <taxon>Pilimelia</taxon>
    </lineage>
</organism>
<dbReference type="EMBL" id="BMQC01000008">
    <property type="protein sequence ID" value="GGK31288.1"/>
    <property type="molecule type" value="Genomic_DNA"/>
</dbReference>
<sequence>MDVRLPTDVHRERMFIRLRTFIGLRTCADCGGAGGPHGARRSRMYDTAVRVVHPVDWPACLCVAPDAGSDDRAQTRAYTSRVVLAARPAGSNGSNETNETNGRRHCEDCSIVR</sequence>
<gene>
    <name evidence="2" type="ORF">GCM10010124_25060</name>
</gene>
<keyword evidence="3" id="KW-1185">Reference proteome</keyword>
<evidence type="ECO:0000313" key="3">
    <source>
        <dbReference type="Proteomes" id="UP000662200"/>
    </source>
</evidence>
<name>A0A8J3FIW3_9ACTN</name>
<protein>
    <submittedName>
        <fullName evidence="2">Uncharacterized protein</fullName>
    </submittedName>
</protein>
<feature type="compositionally biased region" description="Basic and acidic residues" evidence="1">
    <location>
        <begin position="101"/>
        <end position="113"/>
    </location>
</feature>
<evidence type="ECO:0000313" key="2">
    <source>
        <dbReference type="EMBL" id="GGK31288.1"/>
    </source>
</evidence>
<accession>A0A8J3FIW3</accession>
<evidence type="ECO:0000256" key="1">
    <source>
        <dbReference type="SAM" id="MobiDB-lite"/>
    </source>
</evidence>
<feature type="compositionally biased region" description="Polar residues" evidence="1">
    <location>
        <begin position="91"/>
        <end position="100"/>
    </location>
</feature>
<proteinExistence type="predicted"/>
<reference evidence="2" key="2">
    <citation type="submission" date="2020-09" db="EMBL/GenBank/DDBJ databases">
        <authorList>
            <person name="Sun Q."/>
            <person name="Ohkuma M."/>
        </authorList>
    </citation>
    <scope>NUCLEOTIDE SEQUENCE</scope>
    <source>
        <strain evidence="2">JCM 3091</strain>
    </source>
</reference>